<evidence type="ECO:0000313" key="2">
    <source>
        <dbReference type="EMBL" id="KZD10316.1"/>
    </source>
</evidence>
<dbReference type="Gene3D" id="3.90.1200.10">
    <property type="match status" value="1"/>
</dbReference>
<comment type="caution">
    <text evidence="2">The sequence shown here is derived from an EMBL/GenBank/DDBJ whole genome shotgun (WGS) entry which is preliminary data.</text>
</comment>
<dbReference type="Pfam" id="PF13671">
    <property type="entry name" value="AAA_33"/>
    <property type="match status" value="1"/>
</dbReference>
<dbReference type="PANTHER" id="PTHR43883">
    <property type="entry name" value="SLR0207 PROTEIN"/>
    <property type="match status" value="1"/>
</dbReference>
<sequence>MSSLDDILAFLAQPETYGVAGPVERLETHSAYVFLAGERAYKIKKRVDFPYMDFSTLEKRRAACMAELEINRRTAPDLYLAVQPVTDDGALHLGGAAAAAVEWVVVMRRFPQEALFDRLAARGALSPELMDGLADAVVALHEAAERSVERGGKAAFGRYVEGNAAELERAIGDVFEARPVARANQGCRAALERLGDRLDQRRAAGWVRRCHGDLHLRNICLIDGAPTLFDAIEFNEDFAVIDILYDLAFLLMDLDHRGLAGHANRLLNRYLSHIGYDGLAALPFMMACRAIIRAHVTGRLAEGQEDGAAAAGEARGYLDRALSYLSPAPARLIAVGGISGSGKSTLARALAPCIGAPPGAVVLRSDVIRKRLYGVAETERLPAAAYEWQVSVRVFAEIERRAEQVLRQGHAVIADAVYGNDGQRDGIAAVAGRLGVPFDGVWLEAPAAVLEQRVDARRGDASDATAAVVRAQLSGIRPPRDWHRLDSSAGPDSALRAARQALGA</sequence>
<dbReference type="Pfam" id="PF01636">
    <property type="entry name" value="APH"/>
    <property type="match status" value="1"/>
</dbReference>
<accession>A0A154WA01</accession>
<feature type="domain" description="Aminoglycoside phosphotransferase" evidence="1">
    <location>
        <begin position="63"/>
        <end position="282"/>
    </location>
</feature>
<reference evidence="2 3" key="1">
    <citation type="submission" date="2015-12" db="EMBL/GenBank/DDBJ databases">
        <title>Genome sequence of Oceanibaculum pacificum MCCC 1A02656.</title>
        <authorList>
            <person name="Lu L."/>
            <person name="Lai Q."/>
            <person name="Shao Z."/>
            <person name="Qian P."/>
        </authorList>
    </citation>
    <scope>NUCLEOTIDE SEQUENCE [LARGE SCALE GENOMIC DNA]</scope>
    <source>
        <strain evidence="2 3">MCCC 1A02656</strain>
    </source>
</reference>
<proteinExistence type="predicted"/>
<evidence type="ECO:0000259" key="1">
    <source>
        <dbReference type="Pfam" id="PF01636"/>
    </source>
</evidence>
<dbReference type="InterPro" id="IPR027417">
    <property type="entry name" value="P-loop_NTPase"/>
</dbReference>
<keyword evidence="3" id="KW-1185">Reference proteome</keyword>
<dbReference type="OrthoDB" id="9810277at2"/>
<dbReference type="SUPFAM" id="SSF52540">
    <property type="entry name" value="P-loop containing nucleoside triphosphate hydrolases"/>
    <property type="match status" value="1"/>
</dbReference>
<evidence type="ECO:0000313" key="3">
    <source>
        <dbReference type="Proteomes" id="UP000076400"/>
    </source>
</evidence>
<organism evidence="2 3">
    <name type="scientific">Oceanibaculum pacificum</name>
    <dbReference type="NCBI Taxonomy" id="580166"/>
    <lineage>
        <taxon>Bacteria</taxon>
        <taxon>Pseudomonadati</taxon>
        <taxon>Pseudomonadota</taxon>
        <taxon>Alphaproteobacteria</taxon>
        <taxon>Rhodospirillales</taxon>
        <taxon>Oceanibaculaceae</taxon>
        <taxon>Oceanibaculum</taxon>
    </lineage>
</organism>
<dbReference type="EMBL" id="LPXN01000090">
    <property type="protein sequence ID" value="KZD10316.1"/>
    <property type="molecule type" value="Genomic_DNA"/>
</dbReference>
<dbReference type="AlphaFoldDB" id="A0A154WA01"/>
<dbReference type="PANTHER" id="PTHR43883:SF1">
    <property type="entry name" value="GLUCONOKINASE"/>
    <property type="match status" value="1"/>
</dbReference>
<dbReference type="RefSeq" id="WP_067553885.1">
    <property type="nucleotide sequence ID" value="NZ_LPXN01000090.1"/>
</dbReference>
<dbReference type="SUPFAM" id="SSF56112">
    <property type="entry name" value="Protein kinase-like (PK-like)"/>
    <property type="match status" value="1"/>
</dbReference>
<dbReference type="InterPro" id="IPR011009">
    <property type="entry name" value="Kinase-like_dom_sf"/>
</dbReference>
<name>A0A154WA01_9PROT</name>
<dbReference type="InterPro" id="IPR002575">
    <property type="entry name" value="Aminoglycoside_PTrfase"/>
</dbReference>
<gene>
    <name evidence="2" type="ORF">AUP43_06240</name>
</gene>
<dbReference type="InterPro" id="IPR052732">
    <property type="entry name" value="Cell-binding_unc_protein"/>
</dbReference>
<dbReference type="Gene3D" id="3.40.50.300">
    <property type="entry name" value="P-loop containing nucleotide triphosphate hydrolases"/>
    <property type="match status" value="1"/>
</dbReference>
<protein>
    <recommendedName>
        <fullName evidence="1">Aminoglycoside phosphotransferase domain-containing protein</fullName>
    </recommendedName>
</protein>
<dbReference type="Proteomes" id="UP000076400">
    <property type="component" value="Unassembled WGS sequence"/>
</dbReference>
<dbReference type="STRING" id="580166.AUP43_06240"/>